<feature type="compositionally biased region" description="Polar residues" evidence="2">
    <location>
        <begin position="141"/>
        <end position="153"/>
    </location>
</feature>
<dbReference type="EMBL" id="JAMFTS010000005">
    <property type="protein sequence ID" value="KAJ4751702.1"/>
    <property type="molecule type" value="Genomic_DNA"/>
</dbReference>
<accession>A0AAV8C7T3</accession>
<organism evidence="3 4">
    <name type="scientific">Rhynchospora pubera</name>
    <dbReference type="NCBI Taxonomy" id="906938"/>
    <lineage>
        <taxon>Eukaryota</taxon>
        <taxon>Viridiplantae</taxon>
        <taxon>Streptophyta</taxon>
        <taxon>Embryophyta</taxon>
        <taxon>Tracheophyta</taxon>
        <taxon>Spermatophyta</taxon>
        <taxon>Magnoliopsida</taxon>
        <taxon>Liliopsida</taxon>
        <taxon>Poales</taxon>
        <taxon>Cyperaceae</taxon>
        <taxon>Cyperoideae</taxon>
        <taxon>Rhynchosporeae</taxon>
        <taxon>Rhynchospora</taxon>
    </lineage>
</organism>
<evidence type="ECO:0000313" key="4">
    <source>
        <dbReference type="Proteomes" id="UP001140206"/>
    </source>
</evidence>
<sequence length="589" mass="66056">MAFKTVFYALQDVFPQVDLRILKAVASKYSSDVNSAVEFVLSDVLPAVSESEPSEKYYPLAPKFDDMDQTHPHFEIEGKGSSLGNQMGFLPYPTIENYNPFLEDVPSSSYIAQSSSLSSSASSSSSTSSSMKQSMQKSKFVESSNSQYGSNLYPNDDSFKANANSDNYDATKDLIQLEDYSELPYEPLNNYAALNSESMANSTAEIDPNLMDYTMSESGYKNSSTFENESKSAKEDQAILKVSEEKVPLLPKETLEESTISEVPIISDEDTHSGAEAKECKRDSEFEAIDEMINHVTKSKSPVQEILSSAMKATISKIKEVELQEENAKRSREEAAKTDEKLAEMVEGLDNLIKTAKETNNEHASQVKKEKSLLVREAKELHSRVLNLSSEKDDYESIINEINSTLDARLVIAREENAGAQKELAEKEDRYLKIRAEKESTLEEINKESLMLENEAEENSMLRELLLECGRKVDVLQGEISSINQEVMLLKEQVNKYRELNTAVHYTSVPNNSAYDIPVPLAPPCSLASSTFMEEGESRIFDGAASIMRNDYLTTKEHENEKELPQNQVLDSNDENKKALSDDEEWEIY</sequence>
<feature type="coiled-coil region" evidence="1">
    <location>
        <begin position="410"/>
        <end position="500"/>
    </location>
</feature>
<comment type="caution">
    <text evidence="3">The sequence shown here is derived from an EMBL/GenBank/DDBJ whole genome shotgun (WGS) entry which is preliminary data.</text>
</comment>
<dbReference type="PANTHER" id="PTHR48459:SF1">
    <property type="entry name" value="CUE DOMAIN-CONTAINING PROTEIN"/>
    <property type="match status" value="1"/>
</dbReference>
<dbReference type="Proteomes" id="UP001140206">
    <property type="component" value="Chromosome 5"/>
</dbReference>
<dbReference type="AlphaFoldDB" id="A0AAV8C7T3"/>
<evidence type="ECO:0000256" key="1">
    <source>
        <dbReference type="SAM" id="Coils"/>
    </source>
</evidence>
<keyword evidence="4" id="KW-1185">Reference proteome</keyword>
<feature type="compositionally biased region" description="Low complexity" evidence="2">
    <location>
        <begin position="117"/>
        <end position="138"/>
    </location>
</feature>
<proteinExistence type="predicted"/>
<gene>
    <name evidence="3" type="ORF">LUZ62_086107</name>
</gene>
<reference evidence="3" key="1">
    <citation type="submission" date="2022-08" db="EMBL/GenBank/DDBJ databases">
        <authorList>
            <person name="Marques A."/>
        </authorList>
    </citation>
    <scope>NUCLEOTIDE SEQUENCE</scope>
    <source>
        <strain evidence="3">RhyPub2mFocal</strain>
        <tissue evidence="3">Leaves</tissue>
    </source>
</reference>
<evidence type="ECO:0000313" key="3">
    <source>
        <dbReference type="EMBL" id="KAJ4751702.1"/>
    </source>
</evidence>
<dbReference type="PANTHER" id="PTHR48459">
    <property type="entry name" value="CUE DOMAIN-CONTAINING PROTEIN"/>
    <property type="match status" value="1"/>
</dbReference>
<feature type="region of interest" description="Disordered" evidence="2">
    <location>
        <begin position="552"/>
        <end position="589"/>
    </location>
</feature>
<feature type="region of interest" description="Disordered" evidence="2">
    <location>
        <begin position="117"/>
        <end position="164"/>
    </location>
</feature>
<dbReference type="CDD" id="cd14279">
    <property type="entry name" value="CUE"/>
    <property type="match status" value="1"/>
</dbReference>
<protein>
    <submittedName>
        <fullName evidence="3">ELKS/Rab6-interacting/CAST family protein</fullName>
    </submittedName>
</protein>
<feature type="coiled-coil region" evidence="1">
    <location>
        <begin position="318"/>
        <end position="362"/>
    </location>
</feature>
<name>A0AAV8C7T3_9POAL</name>
<evidence type="ECO:0000256" key="2">
    <source>
        <dbReference type="SAM" id="MobiDB-lite"/>
    </source>
</evidence>
<feature type="compositionally biased region" description="Basic and acidic residues" evidence="2">
    <location>
        <begin position="554"/>
        <end position="564"/>
    </location>
</feature>
<keyword evidence="1" id="KW-0175">Coiled coil</keyword>